<dbReference type="InterPro" id="IPR011701">
    <property type="entry name" value="MFS"/>
</dbReference>
<feature type="domain" description="Major facilitator superfamily (MFS) profile" evidence="7">
    <location>
        <begin position="103"/>
        <end position="478"/>
    </location>
</feature>
<dbReference type="AlphaFoldDB" id="A0A3M4Q7V9"/>
<accession>A0A3M4Q7V9</accession>
<comment type="subcellular location">
    <subcellularLocation>
        <location evidence="1">Cell membrane</location>
        <topology evidence="1">Multi-pass membrane protein</topology>
    </subcellularLocation>
</comment>
<protein>
    <recommendedName>
        <fullName evidence="7">Major facilitator superfamily (MFS) profile domain-containing protein</fullName>
    </recommendedName>
</protein>
<evidence type="ECO:0000256" key="1">
    <source>
        <dbReference type="ARBA" id="ARBA00004651"/>
    </source>
</evidence>
<dbReference type="InterPro" id="IPR036259">
    <property type="entry name" value="MFS_trans_sf"/>
</dbReference>
<feature type="transmembrane region" description="Helical" evidence="6">
    <location>
        <begin position="231"/>
        <end position="249"/>
    </location>
</feature>
<keyword evidence="2" id="KW-1003">Cell membrane</keyword>
<feature type="transmembrane region" description="Helical" evidence="6">
    <location>
        <begin position="198"/>
        <end position="219"/>
    </location>
</feature>
<evidence type="ECO:0000256" key="3">
    <source>
        <dbReference type="ARBA" id="ARBA00022692"/>
    </source>
</evidence>
<dbReference type="PROSITE" id="PS50850">
    <property type="entry name" value="MFS"/>
    <property type="match status" value="1"/>
</dbReference>
<name>A0A3M4Q7V9_9PSED</name>
<feature type="transmembrane region" description="Helical" evidence="6">
    <location>
        <begin position="453"/>
        <end position="474"/>
    </location>
</feature>
<feature type="transmembrane region" description="Helical" evidence="6">
    <location>
        <begin position="300"/>
        <end position="322"/>
    </location>
</feature>
<evidence type="ECO:0000256" key="6">
    <source>
        <dbReference type="SAM" id="Phobius"/>
    </source>
</evidence>
<gene>
    <name evidence="8" type="ORF">ALP97_04664</name>
</gene>
<evidence type="ECO:0000313" key="8">
    <source>
        <dbReference type="EMBL" id="RMQ86310.1"/>
    </source>
</evidence>
<evidence type="ECO:0000313" key="9">
    <source>
        <dbReference type="Proteomes" id="UP000277179"/>
    </source>
</evidence>
<dbReference type="Pfam" id="PF07690">
    <property type="entry name" value="MFS_1"/>
    <property type="match status" value="1"/>
</dbReference>
<dbReference type="EMBL" id="RBRL01000286">
    <property type="protein sequence ID" value="RMQ86310.1"/>
    <property type="molecule type" value="Genomic_DNA"/>
</dbReference>
<dbReference type="CDD" id="cd17324">
    <property type="entry name" value="MFS_NepI_like"/>
    <property type="match status" value="1"/>
</dbReference>
<dbReference type="GO" id="GO:0005886">
    <property type="term" value="C:plasma membrane"/>
    <property type="evidence" value="ECO:0007669"/>
    <property type="project" value="UniProtKB-SubCell"/>
</dbReference>
<dbReference type="InterPro" id="IPR020846">
    <property type="entry name" value="MFS_dom"/>
</dbReference>
<feature type="transmembrane region" description="Helical" evidence="6">
    <location>
        <begin position="334"/>
        <end position="352"/>
    </location>
</feature>
<feature type="transmembrane region" description="Helical" evidence="6">
    <location>
        <begin position="423"/>
        <end position="447"/>
    </location>
</feature>
<feature type="transmembrane region" description="Helical" evidence="6">
    <location>
        <begin position="141"/>
        <end position="162"/>
    </location>
</feature>
<dbReference type="InterPro" id="IPR050189">
    <property type="entry name" value="MFS_Efflux_Transporters"/>
</dbReference>
<keyword evidence="5 6" id="KW-0472">Membrane</keyword>
<keyword evidence="4 6" id="KW-1133">Transmembrane helix</keyword>
<sequence length="483" mass="51095">MGDQADAHQSLQQGRGSSHKQLSLVFLVGRSIAGRQRRRKQAQSLTCCRKRPIRCGIPSPAPIEFGQAKTHSVKIAASHLPLCQRALRAVVDVAVSGVFMLFPILLLSAAGFTVLTTEFIIVGLLPSIARDLDVSVSQAGLLVTLFAFTVAVFGPFLTAYFARFQRKRLFICILIMFALANTVAALAPNIWVMALARLIPALGLPVFWALASETAVDIVGPEFAGRAIEKIGFGIVCATVFGIPVGTLISDMFGWRTAFAILAVVALAKALLLFIYLPVTTPKNDQVSLRSQFKTLRSPLMQGHILLSILVFSGMFTAYTYLADILERLAGFDGTLVGWCLMGFGAVGLIGNALGGRAVDRHPLIASMVFCGFMIAGMVAVVPAIHSSIGLAAAMAVWGVTQAAMFLVSHVRLMKAAPHAPAFAASLNIAGANLGIGLGAMVGGHVIDTLGLASLGFAASGFILVSILLALWLMTVKPMPARA</sequence>
<dbReference type="PANTHER" id="PTHR43124:SF10">
    <property type="entry name" value="PURINE EFFLUX PUMP PBUE"/>
    <property type="match status" value="1"/>
</dbReference>
<dbReference type="Gene3D" id="1.20.1250.20">
    <property type="entry name" value="MFS general substrate transporter like domains"/>
    <property type="match status" value="1"/>
</dbReference>
<dbReference type="SUPFAM" id="SSF103473">
    <property type="entry name" value="MFS general substrate transporter"/>
    <property type="match status" value="1"/>
</dbReference>
<feature type="transmembrane region" description="Helical" evidence="6">
    <location>
        <begin position="364"/>
        <end position="385"/>
    </location>
</feature>
<reference evidence="8 9" key="1">
    <citation type="submission" date="2018-08" db="EMBL/GenBank/DDBJ databases">
        <title>Recombination of ecologically and evolutionarily significant loci maintains genetic cohesion in the Pseudomonas syringae species complex.</title>
        <authorList>
            <person name="Dillon M."/>
            <person name="Thakur S."/>
            <person name="Almeida R.N.D."/>
            <person name="Weir B.S."/>
            <person name="Guttman D.S."/>
        </authorList>
    </citation>
    <scope>NUCLEOTIDE SEQUENCE [LARGE SCALE GENOMIC DNA]</scope>
    <source>
        <strain evidence="8 9">ICMP 11288</strain>
    </source>
</reference>
<dbReference type="PANTHER" id="PTHR43124">
    <property type="entry name" value="PURINE EFFLUX PUMP PBUE"/>
    <property type="match status" value="1"/>
</dbReference>
<evidence type="ECO:0000256" key="4">
    <source>
        <dbReference type="ARBA" id="ARBA00022989"/>
    </source>
</evidence>
<evidence type="ECO:0000259" key="7">
    <source>
        <dbReference type="PROSITE" id="PS50850"/>
    </source>
</evidence>
<proteinExistence type="predicted"/>
<feature type="transmembrane region" description="Helical" evidence="6">
    <location>
        <begin position="255"/>
        <end position="279"/>
    </location>
</feature>
<feature type="transmembrane region" description="Helical" evidence="6">
    <location>
        <begin position="391"/>
        <end position="411"/>
    </location>
</feature>
<feature type="transmembrane region" description="Helical" evidence="6">
    <location>
        <begin position="93"/>
        <end position="121"/>
    </location>
</feature>
<dbReference type="Proteomes" id="UP000277179">
    <property type="component" value="Unassembled WGS sequence"/>
</dbReference>
<evidence type="ECO:0000256" key="5">
    <source>
        <dbReference type="ARBA" id="ARBA00023136"/>
    </source>
</evidence>
<dbReference type="GO" id="GO:0022857">
    <property type="term" value="F:transmembrane transporter activity"/>
    <property type="evidence" value="ECO:0007669"/>
    <property type="project" value="InterPro"/>
</dbReference>
<evidence type="ECO:0000256" key="2">
    <source>
        <dbReference type="ARBA" id="ARBA00022475"/>
    </source>
</evidence>
<comment type="caution">
    <text evidence="8">The sequence shown here is derived from an EMBL/GenBank/DDBJ whole genome shotgun (WGS) entry which is preliminary data.</text>
</comment>
<organism evidence="8 9">
    <name type="scientific">Pseudomonas salomonii</name>
    <dbReference type="NCBI Taxonomy" id="191391"/>
    <lineage>
        <taxon>Bacteria</taxon>
        <taxon>Pseudomonadati</taxon>
        <taxon>Pseudomonadota</taxon>
        <taxon>Gammaproteobacteria</taxon>
        <taxon>Pseudomonadales</taxon>
        <taxon>Pseudomonadaceae</taxon>
        <taxon>Pseudomonas</taxon>
    </lineage>
</organism>
<feature type="transmembrane region" description="Helical" evidence="6">
    <location>
        <begin position="169"/>
        <end position="192"/>
    </location>
</feature>
<keyword evidence="3 6" id="KW-0812">Transmembrane</keyword>